<feature type="compositionally biased region" description="Basic and acidic residues" evidence="1">
    <location>
        <begin position="189"/>
        <end position="198"/>
    </location>
</feature>
<feature type="compositionally biased region" description="Basic and acidic residues" evidence="1">
    <location>
        <begin position="101"/>
        <end position="111"/>
    </location>
</feature>
<dbReference type="GeneTree" id="ENSGT00940000153414"/>
<reference evidence="3" key="2">
    <citation type="submission" date="2025-08" db="UniProtKB">
        <authorList>
            <consortium name="Ensembl"/>
        </authorList>
    </citation>
    <scope>IDENTIFICATION</scope>
</reference>
<feature type="region of interest" description="Disordered" evidence="1">
    <location>
        <begin position="173"/>
        <end position="359"/>
    </location>
</feature>
<evidence type="ECO:0000313" key="4">
    <source>
        <dbReference type="Proteomes" id="UP000472265"/>
    </source>
</evidence>
<feature type="region of interest" description="Disordered" evidence="1">
    <location>
        <begin position="64"/>
        <end position="111"/>
    </location>
</feature>
<feature type="compositionally biased region" description="Low complexity" evidence="1">
    <location>
        <begin position="88"/>
        <end position="100"/>
    </location>
</feature>
<feature type="compositionally biased region" description="Low complexity" evidence="1">
    <location>
        <begin position="262"/>
        <end position="276"/>
    </location>
</feature>
<dbReference type="PANTHER" id="PTHR15361">
    <property type="entry name" value="RAD51/NUKS-INTERACTING PROTEIN"/>
    <property type="match status" value="1"/>
</dbReference>
<evidence type="ECO:0000259" key="2">
    <source>
        <dbReference type="Pfam" id="PF15696"/>
    </source>
</evidence>
<dbReference type="InParanoid" id="A0A671VUF9"/>
<feature type="compositionally biased region" description="Polar residues" evidence="1">
    <location>
        <begin position="128"/>
        <end position="140"/>
    </location>
</feature>
<feature type="compositionally biased region" description="Basic and acidic residues" evidence="1">
    <location>
        <begin position="244"/>
        <end position="261"/>
    </location>
</feature>
<sequence>MWLFSGSIPIIRNSRRLKIDVWDSYSYAVKMKFFCSRLEMERKGYTYAYVGPMFVHHVVTDEDFASAKPPPSKKPREDVNREHRKTSSKSSSQDSNSQSTEKSRRPLDERLHERDLEAAIILSMLDNTDQDQSPTSTGEVNVQVPLDENTDPTSLRRSNCSVDGDILGLDEITSEKESLSKQRKAAAKATEEQKKQLTDEDEDYEPKLTPDSGSDEDFSEPADSEDEEFTVKKVSKTKKKEKVTKKEKTKPPPASKKEKTASKPSKSKTQTTASTPVRSPPTAKFAPKKTSSSSTVSTSKPASSLSPAGGRIPKWNPPGQVGKSPSSAGSAVKSPGQGLRLGLSRRVRVKPLHPSVATH</sequence>
<dbReference type="AlphaFoldDB" id="A0A671VUF9"/>
<dbReference type="OMA" id="WNPPAQV"/>
<feature type="compositionally biased region" description="Acidic residues" evidence="1">
    <location>
        <begin position="213"/>
        <end position="228"/>
    </location>
</feature>
<feature type="compositionally biased region" description="Basic residues" evidence="1">
    <location>
        <begin position="233"/>
        <end position="243"/>
    </location>
</feature>
<evidence type="ECO:0000313" key="3">
    <source>
        <dbReference type="Ensembl" id="ENSSAUP00010030528.1"/>
    </source>
</evidence>
<accession>A0A671VUF9</accession>
<evidence type="ECO:0000256" key="1">
    <source>
        <dbReference type="SAM" id="MobiDB-lite"/>
    </source>
</evidence>
<dbReference type="GO" id="GO:0003697">
    <property type="term" value="F:single-stranded DNA binding"/>
    <property type="evidence" value="ECO:0007669"/>
    <property type="project" value="TreeGrafter"/>
</dbReference>
<feature type="domain" description="RAD51 interacting motif" evidence="2">
    <location>
        <begin position="322"/>
        <end position="356"/>
    </location>
</feature>
<organism evidence="3 4">
    <name type="scientific">Sparus aurata</name>
    <name type="common">Gilthead sea bream</name>
    <dbReference type="NCBI Taxonomy" id="8175"/>
    <lineage>
        <taxon>Eukaryota</taxon>
        <taxon>Metazoa</taxon>
        <taxon>Chordata</taxon>
        <taxon>Craniata</taxon>
        <taxon>Vertebrata</taxon>
        <taxon>Euteleostomi</taxon>
        <taxon>Actinopterygii</taxon>
        <taxon>Neopterygii</taxon>
        <taxon>Teleostei</taxon>
        <taxon>Neoteleostei</taxon>
        <taxon>Acanthomorphata</taxon>
        <taxon>Eupercaria</taxon>
        <taxon>Spariformes</taxon>
        <taxon>Sparidae</taxon>
        <taxon>Sparus</taxon>
    </lineage>
</organism>
<dbReference type="InterPro" id="IPR031419">
    <property type="entry name" value="RAD51_interact"/>
</dbReference>
<dbReference type="Ensembl" id="ENSSAUT00010032178.1">
    <property type="protein sequence ID" value="ENSSAUP00010030528.1"/>
    <property type="gene ID" value="ENSSAUG00010013093.1"/>
</dbReference>
<keyword evidence="4" id="KW-1185">Reference proteome</keyword>
<dbReference type="PANTHER" id="PTHR15361:SF4">
    <property type="entry name" value="RAD51-ASSOCIATED PROTEIN 1"/>
    <property type="match status" value="1"/>
</dbReference>
<proteinExistence type="predicted"/>
<dbReference type="Proteomes" id="UP000472265">
    <property type="component" value="Chromosome 14"/>
</dbReference>
<name>A0A671VUF9_SPAAU</name>
<dbReference type="InterPro" id="IPR052003">
    <property type="entry name" value="HR_DNA-Binding_Protein"/>
</dbReference>
<reference evidence="3" key="1">
    <citation type="submission" date="2021-04" db="EMBL/GenBank/DDBJ databases">
        <authorList>
            <consortium name="Wellcome Sanger Institute Data Sharing"/>
        </authorList>
    </citation>
    <scope>NUCLEOTIDE SEQUENCE [LARGE SCALE GENOMIC DNA]</scope>
</reference>
<feature type="region of interest" description="Disordered" evidence="1">
    <location>
        <begin position="128"/>
        <end position="159"/>
    </location>
</feature>
<feature type="compositionally biased region" description="Low complexity" evidence="1">
    <location>
        <begin position="288"/>
        <end position="308"/>
    </location>
</feature>
<gene>
    <name evidence="3" type="primary">RAD51AP1</name>
    <name evidence="3" type="synonym">rad51ap1</name>
</gene>
<protein>
    <submittedName>
        <fullName evidence="3">RAD51 associated protein 1</fullName>
    </submittedName>
</protein>
<dbReference type="Pfam" id="PF15696">
    <property type="entry name" value="RAD51_interact"/>
    <property type="match status" value="1"/>
</dbReference>
<dbReference type="GO" id="GO:0000724">
    <property type="term" value="P:double-strand break repair via homologous recombination"/>
    <property type="evidence" value="ECO:0007669"/>
    <property type="project" value="TreeGrafter"/>
</dbReference>
<dbReference type="GO" id="GO:0003690">
    <property type="term" value="F:double-stranded DNA binding"/>
    <property type="evidence" value="ECO:0007669"/>
    <property type="project" value="TreeGrafter"/>
</dbReference>
<reference evidence="3" key="3">
    <citation type="submission" date="2025-09" db="UniProtKB">
        <authorList>
            <consortium name="Ensembl"/>
        </authorList>
    </citation>
    <scope>IDENTIFICATION</scope>
</reference>
<dbReference type="GO" id="GO:0036297">
    <property type="term" value="P:interstrand cross-link repair"/>
    <property type="evidence" value="ECO:0007669"/>
    <property type="project" value="TreeGrafter"/>
</dbReference>